<dbReference type="InterPro" id="IPR013783">
    <property type="entry name" value="Ig-like_fold"/>
</dbReference>
<feature type="region of interest" description="Disordered" evidence="1">
    <location>
        <begin position="910"/>
        <end position="950"/>
    </location>
</feature>
<feature type="region of interest" description="Disordered" evidence="1">
    <location>
        <begin position="1120"/>
        <end position="1152"/>
    </location>
</feature>
<dbReference type="GeneID" id="100892661"/>
<feature type="compositionally biased region" description="Polar residues" evidence="1">
    <location>
        <begin position="913"/>
        <end position="922"/>
    </location>
</feature>
<dbReference type="InterPro" id="IPR007110">
    <property type="entry name" value="Ig-like_dom"/>
</dbReference>
<feature type="compositionally biased region" description="Low complexity" evidence="1">
    <location>
        <begin position="1229"/>
        <end position="1238"/>
    </location>
</feature>
<dbReference type="CDD" id="cd00063">
    <property type="entry name" value="FN3"/>
    <property type="match status" value="5"/>
</dbReference>
<feature type="domain" description="Fibronectin type-III" evidence="4">
    <location>
        <begin position="528"/>
        <end position="646"/>
    </location>
</feature>
<sequence length="1460" mass="160078">MAHVFGITIICLCALFSVSSAISAEILESSPVLLVGSSHTIHCMVDISGTNLTAADVIWIKGFSEVVDYHRHSVLNDTVAQLHIDDAQFEDKGYYYCAFPEDQFHEFISAASNVHVGWPPEPVNNLSCHSTNIVDYWCNWEDGRPTNLKTVDTMYYEGYSPFAENHPILPCHPERENNFCKVTDGSQTEIYVVSSNPLGNATARLGLEFDPHSEVRPNAPENVVAQVSVRRKIAMSWEKPADWGSTAYGLRYWLQYRKEEQEWQNVSLESIKSDTQYVLSALDPYTTYFVQVSCAYDVLVEHYPGNPFGTWSEPIEVVTMAEEPAATMSTLKVNTVTPDDPIYTRNILLEWEALPEIEYRGPNFGYNISVHDEDDRVVQNMVTTNDVIHIEGLDKFVRLTVYVTPYNDVGPGVNRGQTTLRDETAAPRQPDNMRVVTRRADSLQVAWDPPSEITGHILRYQLEWFQDDTEGRIGLGSAEVSPTEFSHEITDLEAYTSYRVSVKTVNKLGDSPEDSIRVKTAQSGPSGSPRSLQVSPVGTHPDQLLVVWEEVLADQRNGEILFYTIFYCPLDPAQEQDSPITVSLATDSHCADGTQQALNVTGNPLPLRETLMDLKPFTEYVVRIAASTSAGQGPISSLKKAETVQGQPSEPRNLVRTFSNDSTIQLVWEAPEQMNGVFKNYVIEYNSEEQISDVESATLEVNGYLHYTIRVRACSQAVPDLACGQAAVTYVTTDIGAPLMVTDVEIYLEAQDTVKLTWGRPAVPNGPIDYYMVRYRPADSELEWQETLPVQMTSTDVPIDCDLVDGATFFNFEVFAVNEVDSIPLAGMMSLAHPFEVCNLHEVPVVTIVLAILLPSFVVIAAFCFLIWVKQSDLFKPAPDPYFIEAVLDHGQDKFPMHGRLLRTEGEKFDTVRQASSTTNLLQPPYDRLSSKESTSTNSSTDQGIHDMNGFTDELRYVRENTGSRSNSESDEERASGPAKHMMRIMSDDYEEEDTVFGADSDGSVTYSRIAEADGADCSTPMLSKESAQYVSDGSEGYSQLSQVPLQASATPPVPIRGLADQRSEASFGSQSTVSYHRLGMSGLTPITSVETLPSEDPLAYARLSQGSETDIEYSQLAAASSNQSLTEARGVRAPAQTEQREDSNTQESKGVAMSLPSVSAAGCIQPPQEFIVATALSPGNHPHPVSKTDLSGYVTSPPATKPPPPVKHMSPDMPKKDLKGSRKNLADSKSQSGSDSSLTDGEGYSTLGLADSPSSSAPHHQPQKVDAPCTKPSISTPEPHMPVDTGYVPKDMVVSQAPPVAPQAQAVPQQNTPVKNPSGYITESELQSLPQNQPSLADPKSDSINGLPASIPSPIKHIPNGLPNVRENGYVSKHDMLPPQKTAGQTMTNHNTANPYITPEQMAQIPPSTPSPPPSPPLNNNHPLPPGKEFRPDDPYVGIGTDRNIAALPANHSSDFAVC</sequence>
<evidence type="ECO:0000259" key="3">
    <source>
        <dbReference type="PROSITE" id="PS50835"/>
    </source>
</evidence>
<keyword evidence="6" id="KW-1185">Reference proteome</keyword>
<feature type="compositionally biased region" description="Low complexity" evidence="1">
    <location>
        <begin position="1294"/>
        <end position="1311"/>
    </location>
</feature>
<dbReference type="InterPro" id="IPR050713">
    <property type="entry name" value="RTP_Phos/Ushers"/>
</dbReference>
<feature type="compositionally biased region" description="Polar residues" evidence="1">
    <location>
        <begin position="520"/>
        <end position="536"/>
    </location>
</feature>
<feature type="signal peptide" evidence="2">
    <location>
        <begin position="1"/>
        <end position="21"/>
    </location>
</feature>
<dbReference type="RefSeq" id="XP_030835881.1">
    <property type="nucleotide sequence ID" value="XM_030980021.1"/>
</dbReference>
<feature type="compositionally biased region" description="Basic and acidic residues" evidence="1">
    <location>
        <begin position="1210"/>
        <end position="1227"/>
    </location>
</feature>
<proteinExistence type="predicted"/>
<dbReference type="InterPro" id="IPR013151">
    <property type="entry name" value="Immunoglobulin_dom"/>
</dbReference>
<dbReference type="InParanoid" id="A0A7M7SW66"/>
<feature type="region of interest" description="Disordered" evidence="1">
    <location>
        <begin position="1182"/>
        <end position="1439"/>
    </location>
</feature>
<dbReference type="Gene3D" id="2.60.40.10">
    <property type="entry name" value="Immunoglobulins"/>
    <property type="match status" value="8"/>
</dbReference>
<feature type="domain" description="Fibronectin type-III" evidence="4">
    <location>
        <begin position="740"/>
        <end position="840"/>
    </location>
</feature>
<dbReference type="PANTHER" id="PTHR46957:SF3">
    <property type="entry name" value="CYTOKINE RECEPTOR"/>
    <property type="match status" value="1"/>
</dbReference>
<dbReference type="Pfam" id="PF00047">
    <property type="entry name" value="ig"/>
    <property type="match status" value="1"/>
</dbReference>
<dbReference type="SUPFAM" id="SSF49265">
    <property type="entry name" value="Fibronectin type III"/>
    <property type="match status" value="4"/>
</dbReference>
<dbReference type="SMART" id="SM00409">
    <property type="entry name" value="IG"/>
    <property type="match status" value="1"/>
</dbReference>
<dbReference type="FunFam" id="2.60.40.10:FF:003365">
    <property type="entry name" value="Uncharacterized protein"/>
    <property type="match status" value="1"/>
</dbReference>
<dbReference type="PROSITE" id="PS50853">
    <property type="entry name" value="FN3"/>
    <property type="match status" value="6"/>
</dbReference>
<dbReference type="SUPFAM" id="SSF48726">
    <property type="entry name" value="Immunoglobulin"/>
    <property type="match status" value="1"/>
</dbReference>
<dbReference type="Proteomes" id="UP000007110">
    <property type="component" value="Unassembled WGS sequence"/>
</dbReference>
<evidence type="ECO:0000313" key="5">
    <source>
        <dbReference type="EnsemblMetazoa" id="XP_030835881"/>
    </source>
</evidence>
<dbReference type="InterPro" id="IPR003961">
    <property type="entry name" value="FN3_dom"/>
</dbReference>
<organism evidence="5 6">
    <name type="scientific">Strongylocentrotus purpuratus</name>
    <name type="common">Purple sea urchin</name>
    <dbReference type="NCBI Taxonomy" id="7668"/>
    <lineage>
        <taxon>Eukaryota</taxon>
        <taxon>Metazoa</taxon>
        <taxon>Echinodermata</taxon>
        <taxon>Eleutherozoa</taxon>
        <taxon>Echinozoa</taxon>
        <taxon>Echinoidea</taxon>
        <taxon>Euechinoidea</taxon>
        <taxon>Echinacea</taxon>
        <taxon>Camarodonta</taxon>
        <taxon>Echinidea</taxon>
        <taxon>Strongylocentrotidae</taxon>
        <taxon>Strongylocentrotus</taxon>
    </lineage>
</organism>
<evidence type="ECO:0000259" key="4">
    <source>
        <dbReference type="PROSITE" id="PS50853"/>
    </source>
</evidence>
<dbReference type="KEGG" id="spu:100892661"/>
<dbReference type="PROSITE" id="PS50835">
    <property type="entry name" value="IG_LIKE"/>
    <property type="match status" value="1"/>
</dbReference>
<dbReference type="InterPro" id="IPR036179">
    <property type="entry name" value="Ig-like_dom_sf"/>
</dbReference>
<feature type="domain" description="Fibronectin type-III" evidence="4">
    <location>
        <begin position="327"/>
        <end position="427"/>
    </location>
</feature>
<dbReference type="InterPro" id="IPR036116">
    <property type="entry name" value="FN3_sf"/>
</dbReference>
<dbReference type="Pfam" id="PF00041">
    <property type="entry name" value="fn3"/>
    <property type="match status" value="4"/>
</dbReference>
<feature type="domain" description="Fibronectin type-III" evidence="4">
    <location>
        <begin position="429"/>
        <end position="526"/>
    </location>
</feature>
<dbReference type="EnsemblMetazoa" id="XM_030980021">
    <property type="protein sequence ID" value="XP_030835881"/>
    <property type="gene ID" value="LOC100892661"/>
</dbReference>
<dbReference type="OMA" id="MPSSACQ"/>
<reference evidence="6" key="1">
    <citation type="submission" date="2015-02" db="EMBL/GenBank/DDBJ databases">
        <title>Genome sequencing for Strongylocentrotus purpuratus.</title>
        <authorList>
            <person name="Murali S."/>
            <person name="Liu Y."/>
            <person name="Vee V."/>
            <person name="English A."/>
            <person name="Wang M."/>
            <person name="Skinner E."/>
            <person name="Han Y."/>
            <person name="Muzny D.M."/>
            <person name="Worley K.C."/>
            <person name="Gibbs R.A."/>
        </authorList>
    </citation>
    <scope>NUCLEOTIDE SEQUENCE</scope>
</reference>
<evidence type="ECO:0000256" key="2">
    <source>
        <dbReference type="SAM" id="SignalP"/>
    </source>
</evidence>
<feature type="region of interest" description="Disordered" evidence="1">
    <location>
        <begin position="961"/>
        <end position="980"/>
    </location>
</feature>
<feature type="domain" description="Fibronectin type-III" evidence="4">
    <location>
        <begin position="650"/>
        <end position="738"/>
    </location>
</feature>
<protein>
    <submittedName>
        <fullName evidence="5">Uncharacterized protein</fullName>
    </submittedName>
</protein>
<evidence type="ECO:0000256" key="1">
    <source>
        <dbReference type="SAM" id="MobiDB-lite"/>
    </source>
</evidence>
<dbReference type="PANTHER" id="PTHR46957">
    <property type="entry name" value="CYTOKINE RECEPTOR"/>
    <property type="match status" value="1"/>
</dbReference>
<dbReference type="OrthoDB" id="6381660at2759"/>
<feature type="domain" description="Fibronectin type-III" evidence="4">
    <location>
        <begin position="219"/>
        <end position="324"/>
    </location>
</feature>
<name>A0A7M7SW66_STRPU</name>
<dbReference type="GO" id="GO:0016020">
    <property type="term" value="C:membrane"/>
    <property type="evidence" value="ECO:0007669"/>
    <property type="project" value="UniProtKB-SubCell"/>
</dbReference>
<dbReference type="InterPro" id="IPR003599">
    <property type="entry name" value="Ig_sub"/>
</dbReference>
<evidence type="ECO:0000313" key="6">
    <source>
        <dbReference type="Proteomes" id="UP000007110"/>
    </source>
</evidence>
<feature type="compositionally biased region" description="Polar residues" evidence="1">
    <location>
        <begin position="1312"/>
        <end position="1336"/>
    </location>
</feature>
<feature type="chain" id="PRO_5029899053" evidence="2">
    <location>
        <begin position="22"/>
        <end position="1460"/>
    </location>
</feature>
<feature type="compositionally biased region" description="Polar residues" evidence="1">
    <location>
        <begin position="1383"/>
        <end position="1396"/>
    </location>
</feature>
<keyword evidence="2" id="KW-0732">Signal</keyword>
<feature type="compositionally biased region" description="Low complexity" evidence="1">
    <location>
        <begin position="932"/>
        <end position="941"/>
    </location>
</feature>
<dbReference type="SMART" id="SM00060">
    <property type="entry name" value="FN3"/>
    <property type="match status" value="6"/>
</dbReference>
<feature type="domain" description="Ig-like" evidence="3">
    <location>
        <begin position="36"/>
        <end position="97"/>
    </location>
</feature>
<accession>A0A7M7SW66</accession>
<feature type="compositionally biased region" description="Pro residues" evidence="1">
    <location>
        <begin position="1408"/>
        <end position="1418"/>
    </location>
</feature>
<reference evidence="5" key="2">
    <citation type="submission" date="2021-01" db="UniProtKB">
        <authorList>
            <consortium name="EnsemblMetazoa"/>
        </authorList>
    </citation>
    <scope>IDENTIFICATION</scope>
</reference>
<feature type="region of interest" description="Disordered" evidence="1">
    <location>
        <begin position="509"/>
        <end position="536"/>
    </location>
</feature>